<dbReference type="Proteomes" id="UP001154061">
    <property type="component" value="Unassembled WGS sequence"/>
</dbReference>
<proteinExistence type="predicted"/>
<evidence type="ECO:0000313" key="4">
    <source>
        <dbReference type="Proteomes" id="UP001154061"/>
    </source>
</evidence>
<feature type="transmembrane region" description="Helical" evidence="2">
    <location>
        <begin position="112"/>
        <end position="132"/>
    </location>
</feature>
<feature type="transmembrane region" description="Helical" evidence="2">
    <location>
        <begin position="56"/>
        <end position="77"/>
    </location>
</feature>
<evidence type="ECO:0000313" key="3">
    <source>
        <dbReference type="EMBL" id="MDF9744076.1"/>
    </source>
</evidence>
<feature type="transmembrane region" description="Helical" evidence="2">
    <location>
        <begin position="144"/>
        <end position="165"/>
    </location>
</feature>
<sequence>MITETLAVARADFRQRARTKKWLVVPVLLAYFAKLITVDTSLVVAEEYTGVPTAAWYGAMLCAIGTLLLFLFGFSLVRGGITRDRQPGLAELISTAPLSNTSYLLGKWLSNILLLTVTTGVLAGLTAVAFLLQGTGSFDAWALFAPYLFVTIPTMAVVAAAAVCFESNRFMRGTGGNVLYVFVAIAVILLGTSATELLDVAGVHIFRRSMGVAIAEQHPSFDGRGISFFYTNSVSELKTFTWSGVEWSAEHVLSRLPLLLIASGLLVTGHLSFNRLDDSGLWTFRSFIPFGSNGDDAGEQSDSASPSAALAPTDESLSSPGSLSPVTRTGFQFKRVFVSELRLAVQGRPRWWYVACVLAVLLSFVPSVDALRSAVLPLALLLPLSLWSELGTREQIHRTEELVFVTGGPYALLAASYLAAVTVGLAITLPAGLIFAINGASGAMFAWIVGLLALPAIAFALGTWTGSQRAFETTYLVAWYAGPMNGFRPLDYIGAHEATVGSGVTAAYLVLAVVALGATAFARRRT</sequence>
<dbReference type="AlphaFoldDB" id="A0A9Q4Q0E0"/>
<organism evidence="3 4">
    <name type="scientific">Natrinema salsiterrestre</name>
    <dbReference type="NCBI Taxonomy" id="2950540"/>
    <lineage>
        <taxon>Archaea</taxon>
        <taxon>Methanobacteriati</taxon>
        <taxon>Methanobacteriota</taxon>
        <taxon>Stenosarchaea group</taxon>
        <taxon>Halobacteria</taxon>
        <taxon>Halobacteriales</taxon>
        <taxon>Natrialbaceae</taxon>
        <taxon>Natrinema</taxon>
    </lineage>
</organism>
<feature type="transmembrane region" description="Helical" evidence="2">
    <location>
        <begin position="433"/>
        <end position="461"/>
    </location>
</feature>
<evidence type="ECO:0000256" key="1">
    <source>
        <dbReference type="SAM" id="MobiDB-lite"/>
    </source>
</evidence>
<name>A0A9Q4Q0E0_9EURY</name>
<protein>
    <submittedName>
        <fullName evidence="3">Uncharacterized protein</fullName>
    </submittedName>
</protein>
<dbReference type="EMBL" id="JAMQOT010000001">
    <property type="protein sequence ID" value="MDF9744076.1"/>
    <property type="molecule type" value="Genomic_DNA"/>
</dbReference>
<accession>A0A9Q4Q0E0</accession>
<comment type="caution">
    <text evidence="3">The sequence shown here is derived from an EMBL/GenBank/DDBJ whole genome shotgun (WGS) entry which is preliminary data.</text>
</comment>
<feature type="transmembrane region" description="Helical" evidence="2">
    <location>
        <begin position="177"/>
        <end position="194"/>
    </location>
</feature>
<evidence type="ECO:0000256" key="2">
    <source>
        <dbReference type="SAM" id="Phobius"/>
    </source>
</evidence>
<feature type="transmembrane region" description="Helical" evidence="2">
    <location>
        <begin position="502"/>
        <end position="522"/>
    </location>
</feature>
<gene>
    <name evidence="3" type="ORF">NDI89_00615</name>
</gene>
<reference evidence="3" key="1">
    <citation type="submission" date="2022-06" db="EMBL/GenBank/DDBJ databases">
        <title>Natrinema sp. a new haloarchaeum isolate from saline soil.</title>
        <authorList>
            <person name="Strakova D."/>
            <person name="Galisteo C."/>
            <person name="Sanchez-Porro C."/>
            <person name="Ventosa A."/>
        </authorList>
    </citation>
    <scope>NUCLEOTIDE SEQUENCE</scope>
    <source>
        <strain evidence="3">S1CR25-10</strain>
    </source>
</reference>
<keyword evidence="2" id="KW-1133">Transmembrane helix</keyword>
<keyword evidence="4" id="KW-1185">Reference proteome</keyword>
<feature type="transmembrane region" description="Helical" evidence="2">
    <location>
        <begin position="402"/>
        <end position="427"/>
    </location>
</feature>
<keyword evidence="2" id="KW-0812">Transmembrane</keyword>
<feature type="transmembrane region" description="Helical" evidence="2">
    <location>
        <begin position="252"/>
        <end position="273"/>
    </location>
</feature>
<feature type="region of interest" description="Disordered" evidence="1">
    <location>
        <begin position="296"/>
        <end position="323"/>
    </location>
</feature>
<feature type="transmembrane region" description="Helical" evidence="2">
    <location>
        <begin position="22"/>
        <end position="44"/>
    </location>
</feature>
<feature type="compositionally biased region" description="Low complexity" evidence="1">
    <location>
        <begin position="301"/>
        <end position="312"/>
    </location>
</feature>
<dbReference type="RefSeq" id="WP_277519536.1">
    <property type="nucleotide sequence ID" value="NZ_JAMQOT010000001.1"/>
</dbReference>
<keyword evidence="2" id="KW-0472">Membrane</keyword>
<feature type="transmembrane region" description="Helical" evidence="2">
    <location>
        <begin position="351"/>
        <end position="368"/>
    </location>
</feature>